<name>A0A8S5P4P2_9CAUD</name>
<dbReference type="Pfam" id="PF22768">
    <property type="entry name" value="SPP1_Dit"/>
    <property type="match status" value="1"/>
</dbReference>
<dbReference type="Gene3D" id="2.40.30.200">
    <property type="match status" value="1"/>
</dbReference>
<feature type="domain" description="Siphovirus-type tail component C-terminal" evidence="1">
    <location>
        <begin position="182"/>
        <end position="280"/>
    </location>
</feature>
<dbReference type="InterPro" id="IPR054738">
    <property type="entry name" value="Siphovirus-type_tail_C"/>
</dbReference>
<reference evidence="2" key="1">
    <citation type="journal article" date="2021" name="Proc. Natl. Acad. Sci. U.S.A.">
        <title>A Catalog of Tens of Thousands of Viruses from Human Metagenomes Reveals Hidden Associations with Chronic Diseases.</title>
        <authorList>
            <person name="Tisza M.J."/>
            <person name="Buck C.B."/>
        </authorList>
    </citation>
    <scope>NUCLEOTIDE SEQUENCE</scope>
    <source>
        <strain evidence="2">CtgEn20</strain>
    </source>
</reference>
<dbReference type="EMBL" id="BK015339">
    <property type="protein sequence ID" value="DAE02030.1"/>
    <property type="molecule type" value="Genomic_DNA"/>
</dbReference>
<dbReference type="Gene3D" id="2.60.120.860">
    <property type="match status" value="1"/>
</dbReference>
<proteinExistence type="predicted"/>
<evidence type="ECO:0000313" key="2">
    <source>
        <dbReference type="EMBL" id="DAE02030.1"/>
    </source>
</evidence>
<protein>
    <submittedName>
        <fullName evidence="2">Tail protein</fullName>
    </submittedName>
</protein>
<sequence>MGYNNLSKTFVYQNSDGEKVTLDYDGGYLISKPTGIDAVSVSISEAQGIGQTGTTIRSANVQSRPVNISGVIVGDTQAAKKERLLEVVRPDLGGKLYCDDYYLECRPTETPTIEAKSRMAKFQFSLLAPYPYWMKSENAFASLSSVEKRFILKKWITDQPFNKPYRFGEVVIKQFISIYNSGQLEIPFTVTFTALDNVENPQIIDARTNNYLLVKKSMVAGERLVVEITHDRVYVTSSVDGECRGALDLGSKFWRLRVGDNSIKPEADSGKRNLRVSIDYAVEKTGVAL</sequence>
<accession>A0A8S5P4P2</accession>
<evidence type="ECO:0000259" key="1">
    <source>
        <dbReference type="Pfam" id="PF22768"/>
    </source>
</evidence>
<organism evidence="2">
    <name type="scientific">Siphoviridae sp. ctgEn20</name>
    <dbReference type="NCBI Taxonomy" id="2825606"/>
    <lineage>
        <taxon>Viruses</taxon>
        <taxon>Duplodnaviria</taxon>
        <taxon>Heunggongvirae</taxon>
        <taxon>Uroviricota</taxon>
        <taxon>Caudoviricetes</taxon>
    </lineage>
</organism>